<organism evidence="2 3">
    <name type="scientific">Saccharibacillus brassicae</name>
    <dbReference type="NCBI Taxonomy" id="2583377"/>
    <lineage>
        <taxon>Bacteria</taxon>
        <taxon>Bacillati</taxon>
        <taxon>Bacillota</taxon>
        <taxon>Bacilli</taxon>
        <taxon>Bacillales</taxon>
        <taxon>Paenibacillaceae</taxon>
        <taxon>Saccharibacillus</taxon>
    </lineage>
</organism>
<feature type="compositionally biased region" description="Basic and acidic residues" evidence="1">
    <location>
        <begin position="249"/>
        <end position="262"/>
    </location>
</feature>
<dbReference type="Proteomes" id="UP000316968">
    <property type="component" value="Chromosome"/>
</dbReference>
<name>A0A4Y6V093_SACBS</name>
<feature type="compositionally biased region" description="Low complexity" evidence="1">
    <location>
        <begin position="392"/>
        <end position="421"/>
    </location>
</feature>
<dbReference type="AlphaFoldDB" id="A0A4Y6V093"/>
<protein>
    <recommendedName>
        <fullName evidence="4">DUF2213 domain-containing protein</fullName>
    </recommendedName>
</protein>
<dbReference type="OrthoDB" id="6064658at2"/>
<evidence type="ECO:0000313" key="3">
    <source>
        <dbReference type="Proteomes" id="UP000316968"/>
    </source>
</evidence>
<reference evidence="2 3" key="1">
    <citation type="submission" date="2019-06" db="EMBL/GenBank/DDBJ databases">
        <title>Saccharibacillus brassicae sp. nov., an endophytic bacterium isolated from Chinese cabbage seeds (Brassica pekinensis).</title>
        <authorList>
            <person name="Jiang L."/>
            <person name="Lee J."/>
            <person name="Kim S.W."/>
        </authorList>
    </citation>
    <scope>NUCLEOTIDE SEQUENCE [LARGE SCALE GENOMIC DNA]</scope>
    <source>
        <strain evidence="3">KCTC 43072 / ATSA2</strain>
    </source>
</reference>
<dbReference type="EMBL" id="CP041217">
    <property type="protein sequence ID" value="QDH23462.1"/>
    <property type="molecule type" value="Genomic_DNA"/>
</dbReference>
<sequence>MANPTPEQLTKINQLALVPLTEDKAHVFQAKIIGTKRIEKYKMKITPNFLRKMLDQVREGVALLIDHPWMKWEALSFPYGRTFDGRIVEENGEMELYGDHYMAKGQEIAGISTDQIALGIDSGTIFDTSAGFVSTKHTCSICGGNYYGGSECQHVRGQSYDGKECLVLADDGYLMENSLVFDGGYEGAGVARAALSLQGEEQAETQNIDQYDPLPLDAKSLDGDERVFYFFSNKGGLSAFIPKHQTPQTKEEPANTLDKGDDSTVTSEEQQKQAAALAAAKNQLGRIRDQLGLAEDADVMAHLKSLTAKAADGETYKEKLIDQACGAGVRALGEAFDVDTMKLSFSALSVEQIEKIGSSYEKQAQAALGGGGRQTQGENLEVPAGLAGAGAPGNPQADAQQTPEEQAAAAKALAKQEARGALQRTGRGNLMKEDK</sequence>
<dbReference type="RefSeq" id="WP_141449999.1">
    <property type="nucleotide sequence ID" value="NZ_CP041217.1"/>
</dbReference>
<evidence type="ECO:0000313" key="2">
    <source>
        <dbReference type="EMBL" id="QDH23462.1"/>
    </source>
</evidence>
<dbReference type="KEGG" id="saca:FFV09_22905"/>
<gene>
    <name evidence="2" type="ORF">FFV09_22905</name>
</gene>
<evidence type="ECO:0000256" key="1">
    <source>
        <dbReference type="SAM" id="MobiDB-lite"/>
    </source>
</evidence>
<feature type="region of interest" description="Disordered" evidence="1">
    <location>
        <begin position="367"/>
        <end position="435"/>
    </location>
</feature>
<proteinExistence type="predicted"/>
<keyword evidence="3" id="KW-1185">Reference proteome</keyword>
<accession>A0A4Y6V093</accession>
<feature type="region of interest" description="Disordered" evidence="1">
    <location>
        <begin position="241"/>
        <end position="267"/>
    </location>
</feature>
<evidence type="ECO:0008006" key="4">
    <source>
        <dbReference type="Google" id="ProtNLM"/>
    </source>
</evidence>